<dbReference type="Gene3D" id="3.30.565.10">
    <property type="entry name" value="Histidine kinase-like ATPase, C-terminal domain"/>
    <property type="match status" value="1"/>
</dbReference>
<dbReference type="SUPFAM" id="SSF47384">
    <property type="entry name" value="Homodimeric domain of signal transducing histidine kinase"/>
    <property type="match status" value="1"/>
</dbReference>
<dbReference type="CDD" id="cd00082">
    <property type="entry name" value="HisKA"/>
    <property type="match status" value="1"/>
</dbReference>
<gene>
    <name evidence="10" type="ORF">HELGO_WM24831</name>
</gene>
<evidence type="ECO:0000256" key="5">
    <source>
        <dbReference type="ARBA" id="ARBA00022741"/>
    </source>
</evidence>
<keyword evidence="7" id="KW-0067">ATP-binding</keyword>
<keyword evidence="3" id="KW-0597">Phosphoprotein</keyword>
<evidence type="ECO:0000256" key="7">
    <source>
        <dbReference type="ARBA" id="ARBA00022840"/>
    </source>
</evidence>
<dbReference type="SMART" id="SM00387">
    <property type="entry name" value="HATPase_c"/>
    <property type="match status" value="1"/>
</dbReference>
<dbReference type="InterPro" id="IPR036890">
    <property type="entry name" value="HATPase_C_sf"/>
</dbReference>
<dbReference type="EMBL" id="CACVAR010000375">
    <property type="protein sequence ID" value="CAA6824727.1"/>
    <property type="molecule type" value="Genomic_DNA"/>
</dbReference>
<evidence type="ECO:0000256" key="1">
    <source>
        <dbReference type="ARBA" id="ARBA00000085"/>
    </source>
</evidence>
<dbReference type="PRINTS" id="PR00344">
    <property type="entry name" value="BCTRLSENSOR"/>
</dbReference>
<keyword evidence="4" id="KW-0808">Transferase</keyword>
<evidence type="ECO:0000256" key="4">
    <source>
        <dbReference type="ARBA" id="ARBA00022679"/>
    </source>
</evidence>
<dbReference type="InterPro" id="IPR004358">
    <property type="entry name" value="Sig_transdc_His_kin-like_C"/>
</dbReference>
<dbReference type="Gene3D" id="1.10.287.130">
    <property type="match status" value="1"/>
</dbReference>
<feature type="domain" description="Histidine kinase" evidence="9">
    <location>
        <begin position="19"/>
        <end position="232"/>
    </location>
</feature>
<evidence type="ECO:0000256" key="6">
    <source>
        <dbReference type="ARBA" id="ARBA00022777"/>
    </source>
</evidence>
<dbReference type="InterPro" id="IPR005467">
    <property type="entry name" value="His_kinase_dom"/>
</dbReference>
<dbReference type="InterPro" id="IPR036097">
    <property type="entry name" value="HisK_dim/P_sf"/>
</dbReference>
<evidence type="ECO:0000259" key="9">
    <source>
        <dbReference type="PROSITE" id="PS50109"/>
    </source>
</evidence>
<accession>A0A6S6U347</accession>
<dbReference type="EC" id="2.7.13.3" evidence="2"/>
<evidence type="ECO:0000256" key="8">
    <source>
        <dbReference type="ARBA" id="ARBA00023012"/>
    </source>
</evidence>
<dbReference type="GO" id="GO:0000155">
    <property type="term" value="F:phosphorelay sensor kinase activity"/>
    <property type="evidence" value="ECO:0007669"/>
    <property type="project" value="InterPro"/>
</dbReference>
<dbReference type="PANTHER" id="PTHR43065:SF10">
    <property type="entry name" value="PEROXIDE STRESS-ACTIVATED HISTIDINE KINASE MAK3"/>
    <property type="match status" value="1"/>
</dbReference>
<organism evidence="10">
    <name type="scientific">uncultured Sulfurovum sp</name>
    <dbReference type="NCBI Taxonomy" id="269237"/>
    <lineage>
        <taxon>Bacteria</taxon>
        <taxon>Pseudomonadati</taxon>
        <taxon>Campylobacterota</taxon>
        <taxon>Epsilonproteobacteria</taxon>
        <taxon>Campylobacterales</taxon>
        <taxon>Sulfurovaceae</taxon>
        <taxon>Sulfurovum</taxon>
        <taxon>environmental samples</taxon>
    </lineage>
</organism>
<dbReference type="PROSITE" id="PS50109">
    <property type="entry name" value="HIS_KIN"/>
    <property type="match status" value="1"/>
</dbReference>
<dbReference type="SUPFAM" id="SSF55874">
    <property type="entry name" value="ATPase domain of HSP90 chaperone/DNA topoisomerase II/histidine kinase"/>
    <property type="match status" value="1"/>
</dbReference>
<evidence type="ECO:0000313" key="10">
    <source>
        <dbReference type="EMBL" id="CAA6824727.1"/>
    </source>
</evidence>
<evidence type="ECO:0000256" key="3">
    <source>
        <dbReference type="ARBA" id="ARBA00022553"/>
    </source>
</evidence>
<dbReference type="InterPro" id="IPR003594">
    <property type="entry name" value="HATPase_dom"/>
</dbReference>
<evidence type="ECO:0000256" key="2">
    <source>
        <dbReference type="ARBA" id="ARBA00012438"/>
    </source>
</evidence>
<reference evidence="10" key="1">
    <citation type="submission" date="2020-01" db="EMBL/GenBank/DDBJ databases">
        <authorList>
            <person name="Meier V. D."/>
            <person name="Meier V D."/>
        </authorList>
    </citation>
    <scope>NUCLEOTIDE SEQUENCE</scope>
    <source>
        <strain evidence="10">HLG_WM_MAG_03</strain>
    </source>
</reference>
<name>A0A6S6U347_9BACT</name>
<dbReference type="InterPro" id="IPR003661">
    <property type="entry name" value="HisK_dim/P_dom"/>
</dbReference>
<keyword evidence="6" id="KW-0418">Kinase</keyword>
<dbReference type="GO" id="GO:0005524">
    <property type="term" value="F:ATP binding"/>
    <property type="evidence" value="ECO:0007669"/>
    <property type="project" value="UniProtKB-KW"/>
</dbReference>
<proteinExistence type="predicted"/>
<protein>
    <recommendedName>
        <fullName evidence="2">histidine kinase</fullName>
        <ecNumber evidence="2">2.7.13.3</ecNumber>
    </recommendedName>
</protein>
<dbReference type="AlphaFoldDB" id="A0A6S6U347"/>
<keyword evidence="8" id="KW-0902">Two-component regulatory system</keyword>
<keyword evidence="5" id="KW-0547">Nucleotide-binding</keyword>
<sequence>MKSDIELGRLATVGEMMGNISHQWKQPLNNISLLVLNIDQTYRKGNMTLEYMEDKVDAIEETIEYMTQTIEDFSDYLSPKRSKQNFYINDSVEKAMELTMPMLNANAIDIVFYAEDDYEYLGRKNELTQVLIILINNAKEALMKDAKNTTKQIMIQLEEEGQDLILKVKDNGLGISEKIKDKIFDAYFSTNENQKGRGLGLYMSKKIIVERFRASIFVKNDEGAIFTIKLPL</sequence>
<comment type="catalytic activity">
    <reaction evidence="1">
        <text>ATP + protein L-histidine = ADP + protein N-phospho-L-histidine.</text>
        <dbReference type="EC" id="2.7.13.3"/>
    </reaction>
</comment>
<dbReference type="Pfam" id="PF02518">
    <property type="entry name" value="HATPase_c"/>
    <property type="match status" value="1"/>
</dbReference>
<dbReference type="PANTHER" id="PTHR43065">
    <property type="entry name" value="SENSOR HISTIDINE KINASE"/>
    <property type="match status" value="1"/>
</dbReference>